<dbReference type="InterPro" id="IPR058240">
    <property type="entry name" value="rSAM_sf"/>
</dbReference>
<evidence type="ECO:0000259" key="3">
    <source>
        <dbReference type="PROSITE" id="PS51918"/>
    </source>
</evidence>
<keyword evidence="2" id="KW-0349">Heme</keyword>
<dbReference type="GO" id="GO:0046872">
    <property type="term" value="F:metal ion binding"/>
    <property type="evidence" value="ECO:0007669"/>
    <property type="project" value="UniProtKB-UniRule"/>
</dbReference>
<comment type="similarity">
    <text evidence="1">Belongs to the anaerobic coproporphyrinogen-III oxidase family. HemW subfamily.</text>
</comment>
<dbReference type="EMBL" id="AP011735">
    <property type="protein sequence ID" value="BAL56023.1"/>
    <property type="molecule type" value="Genomic_DNA"/>
</dbReference>
<keyword evidence="2" id="KW-0411">Iron-sulfur</keyword>
<dbReference type="Pfam" id="PF06969">
    <property type="entry name" value="HemN_C"/>
    <property type="match status" value="1"/>
</dbReference>
<dbReference type="SFLD" id="SFLDS00029">
    <property type="entry name" value="Radical_SAM"/>
    <property type="match status" value="1"/>
</dbReference>
<sequence>MKRSIGLYVHIPFCQHKCSYCDFYSVVSLEAMERFTETIVKEIRLWAQQEQLDTTVETIFWGGGTPSLLECTQAEQIASALRSVFSLAPSYEWTIEVNPGTVTLEKLRCYHELGINRISFGVQSFDHRELEFLERIHSAQQAEEAVELARRAGFNNVNLDVIYALPGQDLETYQRTLERVCALAPEHISAYSLVYEHGTPLYRQLQQGAIIPLDEDQEAAFYSMTVEFLAQRGYRQYEVSNFARPGRQCRHNLLYWRRGQYVGFGPSAHSHVDNIRWSNVRSLRRYFDAIERGSLPIVAREHLTIEQQRAESIFLGLRADGIELDAFARAYGVWLDRGMLGDMITEWQQKGWACLDGRRLHLTSRGYALCDALTLQLLDALERAQSASGSFVDCNV</sequence>
<evidence type="ECO:0000256" key="1">
    <source>
        <dbReference type="ARBA" id="ARBA00006100"/>
    </source>
</evidence>
<dbReference type="SFLD" id="SFLDG01082">
    <property type="entry name" value="B12-binding_domain_containing"/>
    <property type="match status" value="1"/>
</dbReference>
<evidence type="ECO:0000256" key="2">
    <source>
        <dbReference type="RuleBase" id="RU364116"/>
    </source>
</evidence>
<dbReference type="GO" id="GO:0005737">
    <property type="term" value="C:cytoplasm"/>
    <property type="evidence" value="ECO:0007669"/>
    <property type="project" value="UniProtKB-SubCell"/>
</dbReference>
<name>H5SIN7_9BACT</name>
<dbReference type="InterPro" id="IPR023404">
    <property type="entry name" value="rSAM_horseshoe"/>
</dbReference>
<dbReference type="Pfam" id="PF04055">
    <property type="entry name" value="Radical_SAM"/>
    <property type="match status" value="1"/>
</dbReference>
<dbReference type="GO" id="GO:0006779">
    <property type="term" value="P:porphyrin-containing compound biosynthetic process"/>
    <property type="evidence" value="ECO:0007669"/>
    <property type="project" value="InterPro"/>
</dbReference>
<gene>
    <name evidence="4" type="ORF">HGMM_F33H03C32</name>
</gene>
<dbReference type="Gene3D" id="3.80.30.20">
    <property type="entry name" value="tm_1862 like domain"/>
    <property type="match status" value="1"/>
</dbReference>
<dbReference type="SFLD" id="SFLDF00562">
    <property type="entry name" value="HemN-like__clustered_with_heat"/>
    <property type="match status" value="1"/>
</dbReference>
<keyword evidence="2" id="KW-0004">4Fe-4S</keyword>
<dbReference type="SFLD" id="SFLDG01065">
    <property type="entry name" value="anaerobic_coproporphyrinogen-I"/>
    <property type="match status" value="1"/>
</dbReference>
<dbReference type="InterPro" id="IPR006638">
    <property type="entry name" value="Elp3/MiaA/NifB-like_rSAM"/>
</dbReference>
<dbReference type="PROSITE" id="PS51918">
    <property type="entry name" value="RADICAL_SAM"/>
    <property type="match status" value="1"/>
</dbReference>
<reference evidence="4" key="2">
    <citation type="journal article" date="2012" name="PLoS ONE">
        <title>A Deeply Branching Thermophilic Bacterium with an Ancient Acetyl-CoA Pathway Dominates a Subsurface Ecosystem.</title>
        <authorList>
            <person name="Takami H."/>
            <person name="Noguchi H."/>
            <person name="Takaki Y."/>
            <person name="Uchiyama I."/>
            <person name="Toyoda A."/>
            <person name="Nishi S."/>
            <person name="Chee G.-J."/>
            <person name="Arai W."/>
            <person name="Nunoura T."/>
            <person name="Itoh T."/>
            <person name="Hattori M."/>
            <person name="Takai K."/>
        </authorList>
    </citation>
    <scope>NUCLEOTIDE SEQUENCE</scope>
</reference>
<keyword evidence="2" id="KW-0143">Chaperone</keyword>
<feature type="domain" description="Radical SAM core" evidence="3">
    <location>
        <begin position="1"/>
        <end position="235"/>
    </location>
</feature>
<keyword evidence="2" id="KW-0963">Cytoplasm</keyword>
<protein>
    <recommendedName>
        <fullName evidence="2">Heme chaperone HemW</fullName>
    </recommendedName>
</protein>
<dbReference type="SFLD" id="SFLDF00288">
    <property type="entry name" value="HemN-like__clustered_with_nucl"/>
    <property type="match status" value="1"/>
</dbReference>
<dbReference type="InterPro" id="IPR004559">
    <property type="entry name" value="HemW-like"/>
</dbReference>
<dbReference type="PANTHER" id="PTHR13932:SF5">
    <property type="entry name" value="RADICAL S-ADENOSYL METHIONINE DOMAIN-CONTAINING PROTEIN 1, MITOCHONDRIAL"/>
    <property type="match status" value="1"/>
</dbReference>
<dbReference type="NCBIfam" id="TIGR00539">
    <property type="entry name" value="hemN_rel"/>
    <property type="match status" value="1"/>
</dbReference>
<proteinExistence type="inferred from homology"/>
<dbReference type="SMART" id="SM00729">
    <property type="entry name" value="Elp3"/>
    <property type="match status" value="1"/>
</dbReference>
<dbReference type="SUPFAM" id="SSF102114">
    <property type="entry name" value="Radical SAM enzymes"/>
    <property type="match status" value="1"/>
</dbReference>
<comment type="subcellular location">
    <subcellularLocation>
        <location evidence="2">Cytoplasm</location>
    </subcellularLocation>
</comment>
<dbReference type="InterPro" id="IPR007197">
    <property type="entry name" value="rSAM"/>
</dbReference>
<keyword evidence="2" id="KW-0949">S-adenosyl-L-methionine</keyword>
<dbReference type="GO" id="GO:0051539">
    <property type="term" value="F:4 iron, 4 sulfur cluster binding"/>
    <property type="evidence" value="ECO:0007669"/>
    <property type="project" value="UniProtKB-UniRule"/>
</dbReference>
<accession>H5SIN7</accession>
<dbReference type="InterPro" id="IPR034505">
    <property type="entry name" value="Coproporphyrinogen-III_oxidase"/>
</dbReference>
<keyword evidence="2" id="KW-0408">Iron</keyword>
<keyword evidence="2" id="KW-0479">Metal-binding</keyword>
<comment type="function">
    <text evidence="2">Probably acts as a heme chaperone, transferring heme to an unknown acceptor. Binds one molecule of heme per monomer, possibly covalently. Binds 1 [4Fe-4S] cluster. The cluster is coordinated with 3 cysteines and an exchangeable S-adenosyl-L-methionine.</text>
</comment>
<dbReference type="CDD" id="cd01335">
    <property type="entry name" value="Radical_SAM"/>
    <property type="match status" value="1"/>
</dbReference>
<dbReference type="GO" id="GO:0004109">
    <property type="term" value="F:coproporphyrinogen oxidase activity"/>
    <property type="evidence" value="ECO:0007669"/>
    <property type="project" value="InterPro"/>
</dbReference>
<dbReference type="AlphaFoldDB" id="H5SIN7"/>
<evidence type="ECO:0000313" key="4">
    <source>
        <dbReference type="EMBL" id="BAL56023.1"/>
    </source>
</evidence>
<reference evidence="4" key="1">
    <citation type="journal article" date="2005" name="Environ. Microbiol.">
        <title>Genetic and functional properties of uncultivated thermophilic crenarchaeotes from a subsurface gold mine as revealed by analysis of genome fragments.</title>
        <authorList>
            <person name="Nunoura T."/>
            <person name="Hirayama H."/>
            <person name="Takami H."/>
            <person name="Oida H."/>
            <person name="Nishi S."/>
            <person name="Shimamura S."/>
            <person name="Suzuki Y."/>
            <person name="Inagaki F."/>
            <person name="Takai K."/>
            <person name="Nealson K.H."/>
            <person name="Horikoshi K."/>
        </authorList>
    </citation>
    <scope>NUCLEOTIDE SEQUENCE</scope>
</reference>
<dbReference type="PANTHER" id="PTHR13932">
    <property type="entry name" value="COPROPORPHYRINIGEN III OXIDASE"/>
    <property type="match status" value="1"/>
</dbReference>
<dbReference type="InterPro" id="IPR010723">
    <property type="entry name" value="HemN_C"/>
</dbReference>
<organism evidence="4">
    <name type="scientific">uncultured Bacteroidota bacterium</name>
    <dbReference type="NCBI Taxonomy" id="152509"/>
    <lineage>
        <taxon>Bacteria</taxon>
        <taxon>Pseudomonadati</taxon>
        <taxon>Bacteroidota</taxon>
        <taxon>environmental samples</taxon>
    </lineage>
</organism>